<dbReference type="EMBL" id="VLTN01000010">
    <property type="protein sequence ID" value="KAA0154791.1"/>
    <property type="molecule type" value="Genomic_DNA"/>
</dbReference>
<dbReference type="AlphaFoldDB" id="A0A5A8EBM0"/>
<organism evidence="3 4">
    <name type="scientific">Cafeteria roenbergensis</name>
    <name type="common">Marine flagellate</name>
    <dbReference type="NCBI Taxonomy" id="33653"/>
    <lineage>
        <taxon>Eukaryota</taxon>
        <taxon>Sar</taxon>
        <taxon>Stramenopiles</taxon>
        <taxon>Bigyra</taxon>
        <taxon>Opalozoa</taxon>
        <taxon>Bicosoecida</taxon>
        <taxon>Cafeteriaceae</taxon>
        <taxon>Cafeteria</taxon>
    </lineage>
</organism>
<proteinExistence type="predicted"/>
<feature type="compositionally biased region" description="Low complexity" evidence="1">
    <location>
        <begin position="16"/>
        <end position="30"/>
    </location>
</feature>
<evidence type="ECO:0000313" key="5">
    <source>
        <dbReference type="Proteomes" id="UP000323011"/>
    </source>
</evidence>
<accession>A0A5A8EBM0</accession>
<evidence type="ECO:0000256" key="1">
    <source>
        <dbReference type="SAM" id="MobiDB-lite"/>
    </source>
</evidence>
<reference evidence="4 5" key="1">
    <citation type="submission" date="2019-07" db="EMBL/GenBank/DDBJ databases">
        <title>Genomes of Cafeteria roenbergensis.</title>
        <authorList>
            <person name="Fischer M.G."/>
            <person name="Hackl T."/>
            <person name="Roman M."/>
        </authorList>
    </citation>
    <scope>NUCLEOTIDE SEQUENCE [LARGE SCALE GENOMIC DNA]</scope>
    <source>
        <strain evidence="2 5">BVI</strain>
        <strain evidence="3 4">E4-10P</strain>
    </source>
</reference>
<evidence type="ECO:0000313" key="4">
    <source>
        <dbReference type="Proteomes" id="UP000322899"/>
    </source>
</evidence>
<protein>
    <submittedName>
        <fullName evidence="3">Uncharacterized protein</fullName>
    </submittedName>
</protein>
<dbReference type="Proteomes" id="UP000323011">
    <property type="component" value="Unassembled WGS sequence"/>
</dbReference>
<evidence type="ECO:0000313" key="2">
    <source>
        <dbReference type="EMBL" id="KAA0154791.1"/>
    </source>
</evidence>
<evidence type="ECO:0000313" key="3">
    <source>
        <dbReference type="EMBL" id="KAA0174949.1"/>
    </source>
</evidence>
<sequence>MSEPAVTAASPESPSTATPRQRLAAARATAAAIDDSDPALSARARTASLTDAEMAGWPRLGRRVISAESGAVPVLTSVHASPEAPHIFKIEGVAFSGERHCITVTAADAVVPTDEALRPAFASMLLDNVIVAVTSASPAGGQSGKALQLSLASGVSATWVAS</sequence>
<keyword evidence="5" id="KW-1185">Reference proteome</keyword>
<comment type="caution">
    <text evidence="3">The sequence shown here is derived from an EMBL/GenBank/DDBJ whole genome shotgun (WGS) entry which is preliminary data.</text>
</comment>
<gene>
    <name evidence="3" type="ORF">FNF27_03481</name>
    <name evidence="2" type="ORF">FNF29_02320</name>
</gene>
<dbReference type="Proteomes" id="UP000322899">
    <property type="component" value="Unassembled WGS sequence"/>
</dbReference>
<dbReference type="EMBL" id="VLTO01000017">
    <property type="protein sequence ID" value="KAA0174949.1"/>
    <property type="molecule type" value="Genomic_DNA"/>
</dbReference>
<feature type="region of interest" description="Disordered" evidence="1">
    <location>
        <begin position="1"/>
        <end position="30"/>
    </location>
</feature>
<name>A0A5A8EBM0_CAFRO</name>